<proteinExistence type="predicted"/>
<comment type="subcellular location">
    <subcellularLocation>
        <location evidence="1">Membrane</location>
        <topology evidence="1">Multi-pass membrane protein</topology>
    </subcellularLocation>
</comment>
<evidence type="ECO:0000256" key="3">
    <source>
        <dbReference type="ARBA" id="ARBA00022989"/>
    </source>
</evidence>
<comment type="caution">
    <text evidence="6">The sequence shown here is derived from an EMBL/GenBank/DDBJ whole genome shotgun (WGS) entry which is preliminary data.</text>
</comment>
<dbReference type="PANTHER" id="PTHR33514:SF15">
    <property type="entry name" value="COBALT TRANSPORT PROTEIN"/>
    <property type="match status" value="1"/>
</dbReference>
<dbReference type="CDD" id="cd16914">
    <property type="entry name" value="EcfT"/>
    <property type="match status" value="1"/>
</dbReference>
<keyword evidence="2 5" id="KW-0812">Transmembrane</keyword>
<evidence type="ECO:0000256" key="4">
    <source>
        <dbReference type="ARBA" id="ARBA00023136"/>
    </source>
</evidence>
<dbReference type="InterPro" id="IPR003339">
    <property type="entry name" value="ABC/ECF_trnsptr_transmembrane"/>
</dbReference>
<sequence length="356" mass="36380">MAPVPPMNRRLHPGAWWLWALGLATAATRTTNPLLLLLVGAVTGTVVAVRRTDDPWARAYGMFLRIGLVVIVIRVVFGALFVAQVSGTTLVTLPSVTLPSWLAGIRVGGPVTAEGLAVAGYDALRLATVLVCVGAANALAAPSRLLKSVPGALYEVGVAVVVAMTFAPQAVAHVRRVRDAQRLRGRSVRGIRGLGRLAMPVLEGALDRSVQLAAAMDARGYGRTAAVPRARRRATAALVLGGLLAVCAGLYGLLDGQAPAVLGAPMLVLGSVCAAAGLWLGGRRSPRTRYRPDPWALPEWATGGSGVLAAAAMTVAGLVGADGLRPPPGTAPGLPPLPAAGVLLALAPVLLAGSRA</sequence>
<evidence type="ECO:0000313" key="7">
    <source>
        <dbReference type="Proteomes" id="UP001501442"/>
    </source>
</evidence>
<accession>A0ABP8U9A7</accession>
<keyword evidence="3 5" id="KW-1133">Transmembrane helix</keyword>
<feature type="transmembrane region" description="Helical" evidence="5">
    <location>
        <begin position="62"/>
        <end position="83"/>
    </location>
</feature>
<evidence type="ECO:0000313" key="6">
    <source>
        <dbReference type="EMBL" id="GAA4625615.1"/>
    </source>
</evidence>
<dbReference type="Pfam" id="PF02361">
    <property type="entry name" value="CbiQ"/>
    <property type="match status" value="1"/>
</dbReference>
<protein>
    <submittedName>
        <fullName evidence="6">CbiQ family ECF transporter T component</fullName>
    </submittedName>
</protein>
<evidence type="ECO:0000256" key="5">
    <source>
        <dbReference type="SAM" id="Phobius"/>
    </source>
</evidence>
<evidence type="ECO:0000256" key="2">
    <source>
        <dbReference type="ARBA" id="ARBA00022692"/>
    </source>
</evidence>
<organism evidence="6 7">
    <name type="scientific">Actinoallomurus vinaceus</name>
    <dbReference type="NCBI Taxonomy" id="1080074"/>
    <lineage>
        <taxon>Bacteria</taxon>
        <taxon>Bacillati</taxon>
        <taxon>Actinomycetota</taxon>
        <taxon>Actinomycetes</taxon>
        <taxon>Streptosporangiales</taxon>
        <taxon>Thermomonosporaceae</taxon>
        <taxon>Actinoallomurus</taxon>
    </lineage>
</organism>
<dbReference type="PANTHER" id="PTHR33514">
    <property type="entry name" value="PROTEIN ABCI12, CHLOROPLASTIC"/>
    <property type="match status" value="1"/>
</dbReference>
<feature type="transmembrane region" description="Helical" evidence="5">
    <location>
        <begin position="234"/>
        <end position="254"/>
    </location>
</feature>
<feature type="transmembrane region" description="Helical" evidence="5">
    <location>
        <begin position="34"/>
        <end position="50"/>
    </location>
</feature>
<keyword evidence="4 5" id="KW-0472">Membrane</keyword>
<feature type="transmembrane region" description="Helical" evidence="5">
    <location>
        <begin position="152"/>
        <end position="174"/>
    </location>
</feature>
<reference evidence="7" key="1">
    <citation type="journal article" date="2019" name="Int. J. Syst. Evol. Microbiol.">
        <title>The Global Catalogue of Microorganisms (GCM) 10K type strain sequencing project: providing services to taxonomists for standard genome sequencing and annotation.</title>
        <authorList>
            <consortium name="The Broad Institute Genomics Platform"/>
            <consortium name="The Broad Institute Genome Sequencing Center for Infectious Disease"/>
            <person name="Wu L."/>
            <person name="Ma J."/>
        </authorList>
    </citation>
    <scope>NUCLEOTIDE SEQUENCE [LARGE SCALE GENOMIC DNA]</scope>
    <source>
        <strain evidence="7">JCM 17939</strain>
    </source>
</reference>
<dbReference type="EMBL" id="BAABHK010000003">
    <property type="protein sequence ID" value="GAA4625615.1"/>
    <property type="molecule type" value="Genomic_DNA"/>
</dbReference>
<keyword evidence="7" id="KW-1185">Reference proteome</keyword>
<name>A0ABP8U9A7_9ACTN</name>
<feature type="transmembrane region" description="Helical" evidence="5">
    <location>
        <begin position="333"/>
        <end position="353"/>
    </location>
</feature>
<dbReference type="Proteomes" id="UP001501442">
    <property type="component" value="Unassembled WGS sequence"/>
</dbReference>
<feature type="transmembrane region" description="Helical" evidence="5">
    <location>
        <begin position="300"/>
        <end position="321"/>
    </location>
</feature>
<gene>
    <name evidence="6" type="ORF">GCM10023196_030490</name>
</gene>
<feature type="transmembrane region" description="Helical" evidence="5">
    <location>
        <begin position="260"/>
        <end position="280"/>
    </location>
</feature>
<evidence type="ECO:0000256" key="1">
    <source>
        <dbReference type="ARBA" id="ARBA00004141"/>
    </source>
</evidence>